<organism evidence="1 2">
    <name type="scientific">Trema orientale</name>
    <name type="common">Charcoal tree</name>
    <name type="synonym">Celtis orientalis</name>
    <dbReference type="NCBI Taxonomy" id="63057"/>
    <lineage>
        <taxon>Eukaryota</taxon>
        <taxon>Viridiplantae</taxon>
        <taxon>Streptophyta</taxon>
        <taxon>Embryophyta</taxon>
        <taxon>Tracheophyta</taxon>
        <taxon>Spermatophyta</taxon>
        <taxon>Magnoliopsida</taxon>
        <taxon>eudicotyledons</taxon>
        <taxon>Gunneridae</taxon>
        <taxon>Pentapetalae</taxon>
        <taxon>rosids</taxon>
        <taxon>fabids</taxon>
        <taxon>Rosales</taxon>
        <taxon>Cannabaceae</taxon>
        <taxon>Trema</taxon>
    </lineage>
</organism>
<evidence type="ECO:0000313" key="1">
    <source>
        <dbReference type="EMBL" id="PON71219.1"/>
    </source>
</evidence>
<dbReference type="OrthoDB" id="10301168at2759"/>
<proteinExistence type="predicted"/>
<dbReference type="EMBL" id="JXTC01000278">
    <property type="protein sequence ID" value="PON71219.1"/>
    <property type="molecule type" value="Genomic_DNA"/>
</dbReference>
<sequence length="55" mass="6277">MGYGGKSNLRATHRRVSERVSEFLSGSETDSVYVLLEEVWLTRQDSRVVLCWCGL</sequence>
<dbReference type="InParanoid" id="A0A2P5DD51"/>
<comment type="caution">
    <text evidence="1">The sequence shown here is derived from an EMBL/GenBank/DDBJ whole genome shotgun (WGS) entry which is preliminary data.</text>
</comment>
<reference evidence="2" key="1">
    <citation type="submission" date="2016-06" db="EMBL/GenBank/DDBJ databases">
        <title>Parallel loss of symbiosis genes in relatives of nitrogen-fixing non-legume Parasponia.</title>
        <authorList>
            <person name="Van Velzen R."/>
            <person name="Holmer R."/>
            <person name="Bu F."/>
            <person name="Rutten L."/>
            <person name="Van Zeijl A."/>
            <person name="Liu W."/>
            <person name="Santuari L."/>
            <person name="Cao Q."/>
            <person name="Sharma T."/>
            <person name="Shen D."/>
            <person name="Roswanjaya Y."/>
            <person name="Wardhani T."/>
            <person name="Kalhor M.S."/>
            <person name="Jansen J."/>
            <person name="Van den Hoogen J."/>
            <person name="Gungor B."/>
            <person name="Hartog M."/>
            <person name="Hontelez J."/>
            <person name="Verver J."/>
            <person name="Yang W.-C."/>
            <person name="Schijlen E."/>
            <person name="Repin R."/>
            <person name="Schilthuizen M."/>
            <person name="Schranz E."/>
            <person name="Heidstra R."/>
            <person name="Miyata K."/>
            <person name="Fedorova E."/>
            <person name="Kohlen W."/>
            <person name="Bisseling T."/>
            <person name="Smit S."/>
            <person name="Geurts R."/>
        </authorList>
    </citation>
    <scope>NUCLEOTIDE SEQUENCE [LARGE SCALE GENOMIC DNA]</scope>
    <source>
        <strain evidence="2">cv. RG33-2</strain>
    </source>
</reference>
<dbReference type="AlphaFoldDB" id="A0A2P5DD51"/>
<dbReference type="Proteomes" id="UP000237000">
    <property type="component" value="Unassembled WGS sequence"/>
</dbReference>
<keyword evidence="2" id="KW-1185">Reference proteome</keyword>
<protein>
    <submittedName>
        <fullName evidence="1">Uncharacterized protein</fullName>
    </submittedName>
</protein>
<name>A0A2P5DD51_TREOI</name>
<gene>
    <name evidence="1" type="ORF">TorRG33x02_255110</name>
</gene>
<accession>A0A2P5DD51</accession>
<evidence type="ECO:0000313" key="2">
    <source>
        <dbReference type="Proteomes" id="UP000237000"/>
    </source>
</evidence>